<dbReference type="Proteomes" id="UP000033562">
    <property type="component" value="Unassembled WGS sequence"/>
</dbReference>
<accession>A0A0F3NPH2</accession>
<proteinExistence type="predicted"/>
<comment type="caution">
    <text evidence="2">The sequence shown here is derived from an EMBL/GenBank/DDBJ whole genome shotgun (WGS) entry which is preliminary data.</text>
</comment>
<organism evidence="2 3">
    <name type="scientific">Candidatus Neoehrlichia procyonis str. RAC413</name>
    <dbReference type="NCBI Taxonomy" id="1359163"/>
    <lineage>
        <taxon>Bacteria</taxon>
        <taxon>Pseudomonadati</taxon>
        <taxon>Pseudomonadota</taxon>
        <taxon>Alphaproteobacteria</taxon>
        <taxon>Rickettsiales</taxon>
        <taxon>Anaplasmataceae</taxon>
        <taxon>Candidatus Neoehrlichia</taxon>
    </lineage>
</organism>
<dbReference type="OrthoDB" id="7164659at2"/>
<feature type="compositionally biased region" description="Polar residues" evidence="1">
    <location>
        <begin position="381"/>
        <end position="402"/>
    </location>
</feature>
<dbReference type="EMBL" id="LANX01000001">
    <property type="protein sequence ID" value="KJV69641.1"/>
    <property type="molecule type" value="Genomic_DNA"/>
</dbReference>
<dbReference type="AlphaFoldDB" id="A0A0F3NPH2"/>
<dbReference type="RefSeq" id="WP_045809306.1">
    <property type="nucleotide sequence ID" value="NZ_LANX01000001.1"/>
</dbReference>
<gene>
    <name evidence="2" type="ORF">NLO413_1041</name>
</gene>
<evidence type="ECO:0000313" key="3">
    <source>
        <dbReference type="Proteomes" id="UP000033562"/>
    </source>
</evidence>
<evidence type="ECO:0000313" key="2">
    <source>
        <dbReference type="EMBL" id="KJV69641.1"/>
    </source>
</evidence>
<keyword evidence="3" id="KW-1185">Reference proteome</keyword>
<evidence type="ECO:0000256" key="1">
    <source>
        <dbReference type="SAM" id="MobiDB-lite"/>
    </source>
</evidence>
<feature type="region of interest" description="Disordered" evidence="1">
    <location>
        <begin position="369"/>
        <end position="402"/>
    </location>
</feature>
<name>A0A0F3NPH2_9RICK</name>
<protein>
    <submittedName>
        <fullName evidence="2">Uncharacterized protein</fullName>
    </submittedName>
</protein>
<reference evidence="2 3" key="1">
    <citation type="submission" date="2015-02" db="EMBL/GenBank/DDBJ databases">
        <title>Genome Sequencing of Rickettsiales.</title>
        <authorList>
            <person name="Daugherty S.C."/>
            <person name="Su Q."/>
            <person name="Abolude K."/>
            <person name="Beier-Sexton M."/>
            <person name="Carlyon J.A."/>
            <person name="Carter R."/>
            <person name="Day N.P."/>
            <person name="Dumler S.J."/>
            <person name="Dyachenko V."/>
            <person name="Godinez A."/>
            <person name="Kurtti T.J."/>
            <person name="Lichay M."/>
            <person name="Mullins K.E."/>
            <person name="Ott S."/>
            <person name="Pappas-Brown V."/>
            <person name="Paris D.H."/>
            <person name="Patel P."/>
            <person name="Richards A.L."/>
            <person name="Sadzewicz L."/>
            <person name="Sears K."/>
            <person name="Seidman D."/>
            <person name="Sengamalay N."/>
            <person name="Stenos J."/>
            <person name="Tallon L.J."/>
            <person name="Vincent G."/>
            <person name="Fraser C.M."/>
            <person name="Munderloh U."/>
            <person name="Dunning-Hotopp J.C."/>
        </authorList>
    </citation>
    <scope>NUCLEOTIDE SEQUENCE [LARGE SCALE GENOMIC DNA]</scope>
    <source>
        <strain evidence="2 3">RAC413</strain>
    </source>
</reference>
<sequence length="402" mass="46622">MFLYHIHNSIFYKAFSKITTNSLINNTQISNDVLSGYTASIDFNRTNIRINNNIVKKDYETYTKDGLIREIMRTQHSMPSELNNLCTIYNTTTQNFLEKCPARYLLHIKYKSLFCKYCNVQPDIRLTNEIITNCNQGGFISSIVYALMSELYTTQKPLLSHNCIVFKVGDKSSTFITIPDQPSNAKTANTISVNESITFIFFNTLGYQCSVPVQLTYTISLVSNIIKYHNVKISGDIPYKLQEDINQNIQHTLLSRIKNKITMFFYRICAYISSCIYGCQPIPEEENDILIDNKKSSSFSLTRTLEDLYIYTHKLPETKQFCLEEHNNLIKNHHANTKFQENITNLQHQENITNLQHQDNITNLQHQENITNPQHKKKISQTENLQLTSIERQKPSNNKHIS</sequence>